<gene>
    <name evidence="2" type="ORF">H4W29_000837</name>
</gene>
<feature type="region of interest" description="Disordered" evidence="1">
    <location>
        <begin position="18"/>
        <end position="51"/>
    </location>
</feature>
<dbReference type="EMBL" id="JADBEC010000001">
    <property type="protein sequence ID" value="MBE1503656.1"/>
    <property type="molecule type" value="Genomic_DNA"/>
</dbReference>
<feature type="region of interest" description="Disordered" evidence="1">
    <location>
        <begin position="135"/>
        <end position="167"/>
    </location>
</feature>
<evidence type="ECO:0000313" key="2">
    <source>
        <dbReference type="EMBL" id="MBE1503656.1"/>
    </source>
</evidence>
<proteinExistence type="predicted"/>
<dbReference type="Proteomes" id="UP000620262">
    <property type="component" value="Unassembled WGS sequence"/>
</dbReference>
<comment type="caution">
    <text evidence="2">The sequence shown here is derived from an EMBL/GenBank/DDBJ whole genome shotgun (WGS) entry which is preliminary data.</text>
</comment>
<protein>
    <submittedName>
        <fullName evidence="2">Uncharacterized protein</fullName>
    </submittedName>
</protein>
<evidence type="ECO:0000313" key="3">
    <source>
        <dbReference type="Proteomes" id="UP000620262"/>
    </source>
</evidence>
<name>A0ABR9IKE5_RHIVS</name>
<organism evidence="2 3">
    <name type="scientific">Rhizobium viscosum</name>
    <name type="common">Arthrobacter viscosus</name>
    <dbReference type="NCBI Taxonomy" id="1673"/>
    <lineage>
        <taxon>Bacteria</taxon>
        <taxon>Pseudomonadati</taxon>
        <taxon>Pseudomonadota</taxon>
        <taxon>Alphaproteobacteria</taxon>
        <taxon>Hyphomicrobiales</taxon>
        <taxon>Rhizobiaceae</taxon>
        <taxon>Rhizobium/Agrobacterium group</taxon>
        <taxon>Rhizobium</taxon>
    </lineage>
</organism>
<sequence length="167" mass="17807">MEIGSSLSIYSGLGSLFEQGKSKNKQTEEFGGSTRNQSGAGLQPSTTPPSIANTMWAVQAGNETYINPPSEAEAAAKAAHKSLVDQFSEWSNMDPAEFIRARYLEAHGLTEDDLKAMPADQREAIEKEIAEQIKRELAGIEDGGDGNKEPAAAQSTSTQTTDQNSAA</sequence>
<feature type="compositionally biased region" description="Low complexity" evidence="1">
    <location>
        <begin position="151"/>
        <end position="167"/>
    </location>
</feature>
<dbReference type="RefSeq" id="WP_246517115.1">
    <property type="nucleotide sequence ID" value="NZ_BAAAVL010000001.1"/>
</dbReference>
<feature type="compositionally biased region" description="Polar residues" evidence="1">
    <location>
        <begin position="33"/>
        <end position="51"/>
    </location>
</feature>
<evidence type="ECO:0000256" key="1">
    <source>
        <dbReference type="SAM" id="MobiDB-lite"/>
    </source>
</evidence>
<reference evidence="2 3" key="1">
    <citation type="submission" date="2020-10" db="EMBL/GenBank/DDBJ databases">
        <title>Sequencing the genomes of 1000 actinobacteria strains.</title>
        <authorList>
            <person name="Klenk H.-P."/>
        </authorList>
    </citation>
    <scope>NUCLEOTIDE SEQUENCE [LARGE SCALE GENOMIC DNA]</scope>
    <source>
        <strain evidence="2 3">DSM 7307</strain>
    </source>
</reference>
<keyword evidence="3" id="KW-1185">Reference proteome</keyword>
<accession>A0ABR9IKE5</accession>